<sequence>MTAVLGVDPSLTVSGVALVSWHPGTDFPEPSWDTWRGRGVKPEVESAETNRGRIRLMLTEILAFVPARLALSVVEGPSMGSKYTPLADERAGLRWMLIDQLMARGPVVLVAPTSRQVLAHSDPVPRGTTSTVRKRLVLTSVQAMVPGANVPDHNVADAVALAAAGAHRLGLRMPYTAKQEAAHARVAWPVDSGRSPAGMGI</sequence>
<dbReference type="Proteomes" id="UP001501591">
    <property type="component" value="Unassembled WGS sequence"/>
</dbReference>
<reference evidence="2" key="1">
    <citation type="journal article" date="2019" name="Int. J. Syst. Evol. Microbiol.">
        <title>The Global Catalogue of Microorganisms (GCM) 10K type strain sequencing project: providing services to taxonomists for standard genome sequencing and annotation.</title>
        <authorList>
            <consortium name="The Broad Institute Genomics Platform"/>
            <consortium name="The Broad Institute Genome Sequencing Center for Infectious Disease"/>
            <person name="Wu L."/>
            <person name="Ma J."/>
        </authorList>
    </citation>
    <scope>NUCLEOTIDE SEQUENCE [LARGE SCALE GENOMIC DNA]</scope>
    <source>
        <strain evidence="2">JCM 17024</strain>
    </source>
</reference>
<organism evidence="1 2">
    <name type="scientific">Microbacterium soli</name>
    <dbReference type="NCBI Taxonomy" id="446075"/>
    <lineage>
        <taxon>Bacteria</taxon>
        <taxon>Bacillati</taxon>
        <taxon>Actinomycetota</taxon>
        <taxon>Actinomycetes</taxon>
        <taxon>Micrococcales</taxon>
        <taxon>Microbacteriaceae</taxon>
        <taxon>Microbacterium</taxon>
    </lineage>
</organism>
<dbReference type="EMBL" id="BAABCP010000002">
    <property type="protein sequence ID" value="GAA3948205.1"/>
    <property type="molecule type" value="Genomic_DNA"/>
</dbReference>
<dbReference type="Gene3D" id="3.30.420.10">
    <property type="entry name" value="Ribonuclease H-like superfamily/Ribonuclease H"/>
    <property type="match status" value="1"/>
</dbReference>
<protein>
    <submittedName>
        <fullName evidence="1">Uncharacterized protein</fullName>
    </submittedName>
</protein>
<proteinExistence type="predicted"/>
<dbReference type="RefSeq" id="WP_344820276.1">
    <property type="nucleotide sequence ID" value="NZ_BAABCP010000002.1"/>
</dbReference>
<accession>A0ABP7NKZ5</accession>
<evidence type="ECO:0000313" key="1">
    <source>
        <dbReference type="EMBL" id="GAA3948205.1"/>
    </source>
</evidence>
<comment type="caution">
    <text evidence="1">The sequence shown here is derived from an EMBL/GenBank/DDBJ whole genome shotgun (WGS) entry which is preliminary data.</text>
</comment>
<gene>
    <name evidence="1" type="ORF">GCM10022383_27470</name>
</gene>
<evidence type="ECO:0000313" key="2">
    <source>
        <dbReference type="Proteomes" id="UP001501591"/>
    </source>
</evidence>
<name>A0ABP7NKZ5_9MICO</name>
<dbReference type="InterPro" id="IPR036397">
    <property type="entry name" value="RNaseH_sf"/>
</dbReference>
<keyword evidence="2" id="KW-1185">Reference proteome</keyword>